<dbReference type="InterPro" id="IPR012677">
    <property type="entry name" value="Nucleotide-bd_a/b_plait_sf"/>
</dbReference>
<name>A0A015JC06_RHIIW</name>
<dbReference type="OrthoDB" id="2474034at2759"/>
<dbReference type="EMBL" id="JEMT01029293">
    <property type="protein sequence ID" value="EXX52449.1"/>
    <property type="molecule type" value="Genomic_DNA"/>
</dbReference>
<sequence>MTNRQNNKASGTSAPKRPAQSPPSGNVQGQGSFASTPDPTSQPSTDNSAKRTRVSSEPVMDQDNILTPPAPQDNASTSPPPPVDTNASPLAPDFGTSLDDSQHSPSNSADKGKSVEILPSEPERAAFPDASTAAIQSSPLRFYAAAAPSTIEGFWTHFKTNREACDATDREFSSFSSYGSKATTQGSGDNKIIVVYFHSKPDMEKAIAAPISFLHDLQFHEHDPSAKKVDEQLRTLVITDIPLFVTDAQLRGTFSRYGIVTHCRTRLSKLYCTAYIVFDSAAAMEQFENTWAVLCTGHCLRVCPASHSSKQCAIRRAHVAFLAGLPQGSVAADLSEIAEEVSAKSVNIPFSYNSYNPKPYAYVHFFSAAKVACRNLGV</sequence>
<protein>
    <recommendedName>
        <fullName evidence="4">RRM domain-containing protein</fullName>
    </recommendedName>
</protein>
<dbReference type="AlphaFoldDB" id="A0A015JC06"/>
<reference evidence="2 3" key="1">
    <citation type="submission" date="2014-02" db="EMBL/GenBank/DDBJ databases">
        <title>Single nucleus genome sequencing reveals high similarity among nuclei of an endomycorrhizal fungus.</title>
        <authorList>
            <person name="Lin K."/>
            <person name="Geurts R."/>
            <person name="Zhang Z."/>
            <person name="Limpens E."/>
            <person name="Saunders D.G."/>
            <person name="Mu D."/>
            <person name="Pang E."/>
            <person name="Cao H."/>
            <person name="Cha H."/>
            <person name="Lin T."/>
            <person name="Zhou Q."/>
            <person name="Shang Y."/>
            <person name="Li Y."/>
            <person name="Ivanov S."/>
            <person name="Sharma T."/>
            <person name="Velzen R.V."/>
            <person name="Ruijter N.D."/>
            <person name="Aanen D.K."/>
            <person name="Win J."/>
            <person name="Kamoun S."/>
            <person name="Bisseling T."/>
            <person name="Huang S."/>
        </authorList>
    </citation>
    <scope>NUCLEOTIDE SEQUENCE [LARGE SCALE GENOMIC DNA]</scope>
    <source>
        <strain evidence="3">DAOM197198w</strain>
    </source>
</reference>
<gene>
    <name evidence="2" type="ORF">RirG_252950</name>
</gene>
<evidence type="ECO:0000313" key="3">
    <source>
        <dbReference type="Proteomes" id="UP000022910"/>
    </source>
</evidence>
<dbReference type="InterPro" id="IPR035979">
    <property type="entry name" value="RBD_domain_sf"/>
</dbReference>
<proteinExistence type="predicted"/>
<dbReference type="GO" id="GO:0003676">
    <property type="term" value="F:nucleic acid binding"/>
    <property type="evidence" value="ECO:0007669"/>
    <property type="project" value="InterPro"/>
</dbReference>
<dbReference type="SUPFAM" id="SSF54928">
    <property type="entry name" value="RNA-binding domain, RBD"/>
    <property type="match status" value="1"/>
</dbReference>
<evidence type="ECO:0000313" key="2">
    <source>
        <dbReference type="EMBL" id="EXX52449.1"/>
    </source>
</evidence>
<evidence type="ECO:0000256" key="1">
    <source>
        <dbReference type="SAM" id="MobiDB-lite"/>
    </source>
</evidence>
<feature type="region of interest" description="Disordered" evidence="1">
    <location>
        <begin position="1"/>
        <end position="114"/>
    </location>
</feature>
<dbReference type="CDD" id="cd00590">
    <property type="entry name" value="RRM_SF"/>
    <property type="match status" value="1"/>
</dbReference>
<dbReference type="Proteomes" id="UP000022910">
    <property type="component" value="Unassembled WGS sequence"/>
</dbReference>
<comment type="caution">
    <text evidence="2">The sequence shown here is derived from an EMBL/GenBank/DDBJ whole genome shotgun (WGS) entry which is preliminary data.</text>
</comment>
<accession>A0A015JC06</accession>
<dbReference type="HOGENOM" id="CLU_024341_2_0_1"/>
<organism evidence="2 3">
    <name type="scientific">Rhizophagus irregularis (strain DAOM 197198w)</name>
    <name type="common">Glomus intraradices</name>
    <dbReference type="NCBI Taxonomy" id="1432141"/>
    <lineage>
        <taxon>Eukaryota</taxon>
        <taxon>Fungi</taxon>
        <taxon>Fungi incertae sedis</taxon>
        <taxon>Mucoromycota</taxon>
        <taxon>Glomeromycotina</taxon>
        <taxon>Glomeromycetes</taxon>
        <taxon>Glomerales</taxon>
        <taxon>Glomeraceae</taxon>
        <taxon>Rhizophagus</taxon>
    </lineage>
</organism>
<evidence type="ECO:0008006" key="4">
    <source>
        <dbReference type="Google" id="ProtNLM"/>
    </source>
</evidence>
<feature type="compositionally biased region" description="Polar residues" evidence="1">
    <location>
        <begin position="1"/>
        <end position="13"/>
    </location>
</feature>
<keyword evidence="3" id="KW-1185">Reference proteome</keyword>
<dbReference type="Gene3D" id="3.30.70.330">
    <property type="match status" value="1"/>
</dbReference>
<feature type="compositionally biased region" description="Polar residues" evidence="1">
    <location>
        <begin position="22"/>
        <end position="47"/>
    </location>
</feature>